<proteinExistence type="predicted"/>
<dbReference type="AlphaFoldDB" id="A0A0A9G038"/>
<reference evidence="1" key="1">
    <citation type="submission" date="2014-09" db="EMBL/GenBank/DDBJ databases">
        <authorList>
            <person name="Magalhaes I.L.F."/>
            <person name="Oliveira U."/>
            <person name="Santos F.R."/>
            <person name="Vidigal T.H.D.A."/>
            <person name="Brescovit A.D."/>
            <person name="Santos A.J."/>
        </authorList>
    </citation>
    <scope>NUCLEOTIDE SEQUENCE</scope>
    <source>
        <tissue evidence="1">Shoot tissue taken approximately 20 cm above the soil surface</tissue>
    </source>
</reference>
<sequence length="26" mass="2684">MESLSGSGLIQSLCPSLGITGLMEME</sequence>
<organism evidence="1">
    <name type="scientific">Arundo donax</name>
    <name type="common">Giant reed</name>
    <name type="synonym">Donax arundinaceus</name>
    <dbReference type="NCBI Taxonomy" id="35708"/>
    <lineage>
        <taxon>Eukaryota</taxon>
        <taxon>Viridiplantae</taxon>
        <taxon>Streptophyta</taxon>
        <taxon>Embryophyta</taxon>
        <taxon>Tracheophyta</taxon>
        <taxon>Spermatophyta</taxon>
        <taxon>Magnoliopsida</taxon>
        <taxon>Liliopsida</taxon>
        <taxon>Poales</taxon>
        <taxon>Poaceae</taxon>
        <taxon>PACMAD clade</taxon>
        <taxon>Arundinoideae</taxon>
        <taxon>Arundineae</taxon>
        <taxon>Arundo</taxon>
    </lineage>
</organism>
<dbReference type="EMBL" id="GBRH01181985">
    <property type="protein sequence ID" value="JAE15911.1"/>
    <property type="molecule type" value="Transcribed_RNA"/>
</dbReference>
<protein>
    <submittedName>
        <fullName evidence="1">CCD</fullName>
    </submittedName>
</protein>
<name>A0A0A9G038_ARUDO</name>
<reference evidence="1" key="2">
    <citation type="journal article" date="2015" name="Data Brief">
        <title>Shoot transcriptome of the giant reed, Arundo donax.</title>
        <authorList>
            <person name="Barrero R.A."/>
            <person name="Guerrero F.D."/>
            <person name="Moolhuijzen P."/>
            <person name="Goolsby J.A."/>
            <person name="Tidwell J."/>
            <person name="Bellgard S.E."/>
            <person name="Bellgard M.I."/>
        </authorList>
    </citation>
    <scope>NUCLEOTIDE SEQUENCE</scope>
    <source>
        <tissue evidence="1">Shoot tissue taken approximately 20 cm above the soil surface</tissue>
    </source>
</reference>
<accession>A0A0A9G038</accession>
<evidence type="ECO:0000313" key="1">
    <source>
        <dbReference type="EMBL" id="JAE15911.1"/>
    </source>
</evidence>